<dbReference type="PANTHER" id="PTHR22624:SF49">
    <property type="entry name" value="CYSTEINE PROTEASE"/>
    <property type="match status" value="1"/>
</dbReference>
<keyword evidence="7" id="KW-0788">Thiol protease</keyword>
<dbReference type="GO" id="GO:0000045">
    <property type="term" value="P:autophagosome assembly"/>
    <property type="evidence" value="ECO:0007669"/>
    <property type="project" value="EnsemblFungi"/>
</dbReference>
<dbReference type="GO" id="GO:0005739">
    <property type="term" value="C:mitochondrion"/>
    <property type="evidence" value="ECO:0007669"/>
    <property type="project" value="EnsemblFungi"/>
</dbReference>
<keyword evidence="6 11" id="KW-0378">Hydrolase</keyword>
<evidence type="ECO:0000256" key="6">
    <source>
        <dbReference type="ARBA" id="ARBA00022801"/>
    </source>
</evidence>
<reference evidence="13 14" key="1">
    <citation type="journal article" date="2011" name="Proc. Natl. Acad. Sci. U.S.A.">
        <title>Evolutionary erosion of yeast sex chromosomes by mating-type switching accidents.</title>
        <authorList>
            <person name="Gordon J.L."/>
            <person name="Armisen D."/>
            <person name="Proux-Wera E."/>
            <person name="Oheigeartaigh S.S."/>
            <person name="Byrne K.P."/>
            <person name="Wolfe K.H."/>
        </authorList>
    </citation>
    <scope>NUCLEOTIDE SEQUENCE [LARGE SCALE GENOMIC DNA]</scope>
    <source>
        <strain evidence="14">ATCC 24235 / CBS 4417 / NBRC 1672 / NRRL Y-8282 / UCD 70-5</strain>
    </source>
</reference>
<gene>
    <name evidence="13" type="primary">TPHA0P01710</name>
    <name evidence="13" type="ordered locus">TPHA_0P01710</name>
</gene>
<dbReference type="InterPro" id="IPR046792">
    <property type="entry name" value="Peptidase_C54_cat"/>
</dbReference>
<dbReference type="InterPro" id="IPR038765">
    <property type="entry name" value="Papain-like_cys_pep_sf"/>
</dbReference>
<keyword evidence="4 11" id="KW-0963">Cytoplasm</keyword>
<dbReference type="AlphaFoldDB" id="G8C2F1"/>
<evidence type="ECO:0000256" key="7">
    <source>
        <dbReference type="ARBA" id="ARBA00022807"/>
    </source>
</evidence>
<dbReference type="GO" id="GO:0016485">
    <property type="term" value="P:protein processing"/>
    <property type="evidence" value="ECO:0007669"/>
    <property type="project" value="TreeGrafter"/>
</dbReference>
<dbReference type="KEGG" id="tpf:TPHA_0P01710"/>
<dbReference type="GO" id="GO:0000407">
    <property type="term" value="C:phagophore assembly site"/>
    <property type="evidence" value="ECO:0007669"/>
    <property type="project" value="UniProtKB-SubCell"/>
</dbReference>
<keyword evidence="3" id="KW-0813">Transport</keyword>
<dbReference type="GO" id="GO:0005829">
    <property type="term" value="C:cytosol"/>
    <property type="evidence" value="ECO:0007669"/>
    <property type="project" value="EnsemblFungi"/>
</dbReference>
<dbReference type="EC" id="3.4.22.-" evidence="11"/>
<evidence type="ECO:0000256" key="9">
    <source>
        <dbReference type="ARBA" id="ARBA00023006"/>
    </source>
</evidence>
<dbReference type="MEROPS" id="C54.001"/>
<feature type="domain" description="Peptidase C54 catalytic" evidence="12">
    <location>
        <begin position="29"/>
        <end position="316"/>
    </location>
</feature>
<evidence type="ECO:0000256" key="1">
    <source>
        <dbReference type="ARBA" id="ARBA00004329"/>
    </source>
</evidence>
<evidence type="ECO:0000256" key="5">
    <source>
        <dbReference type="ARBA" id="ARBA00022670"/>
    </source>
</evidence>
<keyword evidence="5 11" id="KW-0645">Protease</keyword>
<dbReference type="GO" id="GO:0019786">
    <property type="term" value="F:protein-phosphatidylethanolamide deconjugating activity"/>
    <property type="evidence" value="ECO:0007669"/>
    <property type="project" value="EnsemblFungi"/>
</dbReference>
<dbReference type="Proteomes" id="UP000005666">
    <property type="component" value="Chromosome 16"/>
</dbReference>
<dbReference type="GO" id="GO:0032258">
    <property type="term" value="P:cytoplasm to vacuole targeting by the Cvt pathway"/>
    <property type="evidence" value="ECO:0007669"/>
    <property type="project" value="EnsemblFungi"/>
</dbReference>
<keyword evidence="9" id="KW-0072">Autophagy</keyword>
<evidence type="ECO:0000313" key="14">
    <source>
        <dbReference type="Proteomes" id="UP000005666"/>
    </source>
</evidence>
<evidence type="ECO:0000256" key="11">
    <source>
        <dbReference type="RuleBase" id="RU363115"/>
    </source>
</evidence>
<evidence type="ECO:0000256" key="10">
    <source>
        <dbReference type="ARBA" id="ARBA00029362"/>
    </source>
</evidence>
<dbReference type="GeneID" id="11530787"/>
<sequence length="356" mass="40532">MAQNDDTVGVVKYSVLGDVYVVDNDLHKKEFENAVSRLIQMTYRTRFEPIVKDDDGPSPLNIKNLLRDNFYNSIENLLFNSHCFTSDIGWGCMIRTGQTLLANALQRTNKGTPCSEIIELFVDETKNPFSIHNFITVGKDLNLVKVGEWFSPSITIQIIEKLIENNNDHGIKKCIVSISSGDIYEQDVLDELDDSEPPANTKQQHILLLFGIKLGINTINIEKYGQDIKDITNNKYTCGISGGQPKSSLFFFGYNNTHDRILYFDPHKPNNFTTDNDYSTYHSTEFNELEMFNLDPSMIIGFLVKNNKADWNKFKSTIKHSNIIKVLSGKRTDADSSSYKITKCTSIEDDEEYIIV</sequence>
<dbReference type="SUPFAM" id="SSF54001">
    <property type="entry name" value="Cysteine proteinases"/>
    <property type="match status" value="1"/>
</dbReference>
<dbReference type="GO" id="GO:0004197">
    <property type="term" value="F:cysteine-type endopeptidase activity"/>
    <property type="evidence" value="ECO:0007669"/>
    <property type="project" value="EnsemblFungi"/>
</dbReference>
<dbReference type="GO" id="GO:0005634">
    <property type="term" value="C:nucleus"/>
    <property type="evidence" value="ECO:0007669"/>
    <property type="project" value="UniProtKB-SubCell"/>
</dbReference>
<dbReference type="STRING" id="1071381.G8C2F1"/>
<dbReference type="PANTHER" id="PTHR22624">
    <property type="entry name" value="CYSTEINE PROTEASE ATG4"/>
    <property type="match status" value="1"/>
</dbReference>
<evidence type="ECO:0000256" key="3">
    <source>
        <dbReference type="ARBA" id="ARBA00022448"/>
    </source>
</evidence>
<evidence type="ECO:0000256" key="8">
    <source>
        <dbReference type="ARBA" id="ARBA00022927"/>
    </source>
</evidence>
<evidence type="ECO:0000259" key="12">
    <source>
        <dbReference type="Pfam" id="PF03416"/>
    </source>
</evidence>
<evidence type="ECO:0000256" key="4">
    <source>
        <dbReference type="ARBA" id="ARBA00022490"/>
    </source>
</evidence>
<evidence type="ECO:0000256" key="2">
    <source>
        <dbReference type="ARBA" id="ARBA00010958"/>
    </source>
</evidence>
<dbReference type="GO" id="GO:0035973">
    <property type="term" value="P:aggrephagy"/>
    <property type="evidence" value="ECO:0007669"/>
    <property type="project" value="TreeGrafter"/>
</dbReference>
<comment type="function">
    <text evidence="11">Required for selective autophagic degradation of the nucleus (nucleophagy) as well as for mitophagy which contributes to regulate mitochondrial quantity and quality by eliminating the mitochondria to a basal level to fulfill cellular energy requirements and preventing excess ROS production.</text>
</comment>
<keyword evidence="8" id="KW-0653">Protein transport</keyword>
<proteinExistence type="inferred from homology"/>
<keyword evidence="14" id="KW-1185">Reference proteome</keyword>
<dbReference type="RefSeq" id="XP_003688763.1">
    <property type="nucleotide sequence ID" value="XM_003688715.1"/>
</dbReference>
<dbReference type="GO" id="GO:0006612">
    <property type="term" value="P:protein targeting to membrane"/>
    <property type="evidence" value="ECO:0007669"/>
    <property type="project" value="EnsemblFungi"/>
</dbReference>
<dbReference type="eggNOG" id="KOG2674">
    <property type="taxonomic scope" value="Eukaryota"/>
</dbReference>
<protein>
    <recommendedName>
        <fullName evidence="11">Cysteine protease</fullName>
        <ecNumber evidence="11">3.4.22.-</ecNumber>
    </recommendedName>
</protein>
<dbReference type="GO" id="GO:0034727">
    <property type="term" value="P:piecemeal microautophagy of the nucleus"/>
    <property type="evidence" value="ECO:0007669"/>
    <property type="project" value="EnsemblFungi"/>
</dbReference>
<dbReference type="OrthoDB" id="2960936at2759"/>
<name>G8C2F1_TETPH</name>
<comment type="similarity">
    <text evidence="2 11">Belongs to the peptidase C54 family.</text>
</comment>
<dbReference type="GO" id="GO:0000423">
    <property type="term" value="P:mitophagy"/>
    <property type="evidence" value="ECO:0007669"/>
    <property type="project" value="TreeGrafter"/>
</dbReference>
<dbReference type="OMA" id="PDETFHC"/>
<comment type="catalytic activity">
    <reaction evidence="10">
        <text>[protein]-C-terminal L-amino acid-glycyl-phosphatidylethanolamide + H2O = [protein]-C-terminal L-amino acid-glycine + a 1,2-diacyl-sn-glycero-3-phosphoethanolamine</text>
        <dbReference type="Rhea" id="RHEA:67548"/>
        <dbReference type="Rhea" id="RHEA-COMP:17323"/>
        <dbReference type="Rhea" id="RHEA-COMP:17324"/>
        <dbReference type="ChEBI" id="CHEBI:15377"/>
        <dbReference type="ChEBI" id="CHEBI:64612"/>
        <dbReference type="ChEBI" id="CHEBI:172940"/>
        <dbReference type="ChEBI" id="CHEBI:172941"/>
    </reaction>
    <physiologicalReaction direction="left-to-right" evidence="10">
        <dbReference type="Rhea" id="RHEA:67549"/>
    </physiologicalReaction>
</comment>
<comment type="subcellular location">
    <subcellularLocation>
        <location evidence="11">Nucleus</location>
    </subcellularLocation>
    <subcellularLocation>
        <location evidence="11">Cytoplasm</location>
    </subcellularLocation>
    <subcellularLocation>
        <location evidence="1">Preautophagosomal structure</location>
    </subcellularLocation>
</comment>
<dbReference type="EMBL" id="HE612871">
    <property type="protein sequence ID" value="CCE66329.1"/>
    <property type="molecule type" value="Genomic_DNA"/>
</dbReference>
<dbReference type="InterPro" id="IPR005078">
    <property type="entry name" value="Peptidase_C54"/>
</dbReference>
<accession>G8C2F1</accession>
<organism evidence="13 14">
    <name type="scientific">Tetrapisispora phaffii (strain ATCC 24235 / CBS 4417 / NBRC 1672 / NRRL Y-8282 / UCD 70-5)</name>
    <name type="common">Yeast</name>
    <name type="synonym">Fabospora phaffii</name>
    <dbReference type="NCBI Taxonomy" id="1071381"/>
    <lineage>
        <taxon>Eukaryota</taxon>
        <taxon>Fungi</taxon>
        <taxon>Dikarya</taxon>
        <taxon>Ascomycota</taxon>
        <taxon>Saccharomycotina</taxon>
        <taxon>Saccharomycetes</taxon>
        <taxon>Saccharomycetales</taxon>
        <taxon>Saccharomycetaceae</taxon>
        <taxon>Tetrapisispora</taxon>
    </lineage>
</organism>
<dbReference type="HOGENOM" id="CLU_021259_5_2_1"/>
<dbReference type="Pfam" id="PF03416">
    <property type="entry name" value="Peptidase_C54"/>
    <property type="match status" value="1"/>
</dbReference>
<evidence type="ECO:0000313" key="13">
    <source>
        <dbReference type="EMBL" id="CCE66329.1"/>
    </source>
</evidence>
<keyword evidence="11" id="KW-0539">Nucleus</keyword>